<name>A0ABW6WK98_9ACTN</name>
<proteinExistence type="predicted"/>
<dbReference type="Pfam" id="PF20444">
    <property type="entry name" value="DUF6703"/>
    <property type="match status" value="1"/>
</dbReference>
<protein>
    <submittedName>
        <fullName evidence="2">DUF6703 family protein</fullName>
    </submittedName>
</protein>
<accession>A0ABW6WK98</accession>
<evidence type="ECO:0000256" key="1">
    <source>
        <dbReference type="SAM" id="Phobius"/>
    </source>
</evidence>
<keyword evidence="1" id="KW-0472">Membrane</keyword>
<dbReference type="Proteomes" id="UP001602245">
    <property type="component" value="Unassembled WGS sequence"/>
</dbReference>
<feature type="transmembrane region" description="Helical" evidence="1">
    <location>
        <begin position="20"/>
        <end position="46"/>
    </location>
</feature>
<reference evidence="2 3" key="1">
    <citation type="submission" date="2024-10" db="EMBL/GenBank/DDBJ databases">
        <title>The Natural Products Discovery Center: Release of the First 8490 Sequenced Strains for Exploring Actinobacteria Biosynthetic Diversity.</title>
        <authorList>
            <person name="Kalkreuter E."/>
            <person name="Kautsar S.A."/>
            <person name="Yang D."/>
            <person name="Bader C.D."/>
            <person name="Teijaro C.N."/>
            <person name="Fluegel L."/>
            <person name="Davis C.M."/>
            <person name="Simpson J.R."/>
            <person name="Lauterbach L."/>
            <person name="Steele A.D."/>
            <person name="Gui C."/>
            <person name="Meng S."/>
            <person name="Li G."/>
            <person name="Viehrig K."/>
            <person name="Ye F."/>
            <person name="Su P."/>
            <person name="Kiefer A.F."/>
            <person name="Nichols A."/>
            <person name="Cepeda A.J."/>
            <person name="Yan W."/>
            <person name="Fan B."/>
            <person name="Jiang Y."/>
            <person name="Adhikari A."/>
            <person name="Zheng C.-J."/>
            <person name="Schuster L."/>
            <person name="Cowan T.M."/>
            <person name="Smanski M.J."/>
            <person name="Chevrette M.G."/>
            <person name="De Carvalho L.P.S."/>
            <person name="Shen B."/>
        </authorList>
    </citation>
    <scope>NUCLEOTIDE SEQUENCE [LARGE SCALE GENOMIC DNA]</scope>
    <source>
        <strain evidence="2 3">NPDC000087</strain>
    </source>
</reference>
<feature type="transmembrane region" description="Helical" evidence="1">
    <location>
        <begin position="66"/>
        <end position="84"/>
    </location>
</feature>
<dbReference type="InterPro" id="IPR046549">
    <property type="entry name" value="DUF6703"/>
</dbReference>
<keyword evidence="1" id="KW-0812">Transmembrane</keyword>
<keyword evidence="3" id="KW-1185">Reference proteome</keyword>
<evidence type="ECO:0000313" key="2">
    <source>
        <dbReference type="EMBL" id="MFF5292860.1"/>
    </source>
</evidence>
<sequence>MAPSENLLRRLARVNPTTAFLVALFLMLAGLFLPGIVGAALLFVLGAGLATLTFTTWPVQSPSTRALRVVMLVLLLAGVVTKALS</sequence>
<dbReference type="EMBL" id="JBIAZU010000004">
    <property type="protein sequence ID" value="MFF5292860.1"/>
    <property type="molecule type" value="Genomic_DNA"/>
</dbReference>
<evidence type="ECO:0000313" key="3">
    <source>
        <dbReference type="Proteomes" id="UP001602245"/>
    </source>
</evidence>
<dbReference type="RefSeq" id="WP_020512696.1">
    <property type="nucleotide sequence ID" value="NZ_JBIAZU010000004.1"/>
</dbReference>
<keyword evidence="1" id="KW-1133">Transmembrane helix</keyword>
<gene>
    <name evidence="2" type="ORF">ACFY35_25740</name>
</gene>
<organism evidence="2 3">
    <name type="scientific">Paractinoplanes globisporus</name>
    <dbReference type="NCBI Taxonomy" id="113565"/>
    <lineage>
        <taxon>Bacteria</taxon>
        <taxon>Bacillati</taxon>
        <taxon>Actinomycetota</taxon>
        <taxon>Actinomycetes</taxon>
        <taxon>Micromonosporales</taxon>
        <taxon>Micromonosporaceae</taxon>
        <taxon>Paractinoplanes</taxon>
    </lineage>
</organism>
<comment type="caution">
    <text evidence="2">The sequence shown here is derived from an EMBL/GenBank/DDBJ whole genome shotgun (WGS) entry which is preliminary data.</text>
</comment>